<sequence length="643" mass="67049">MSSGSASGSGADEHLLALLRAIRLRQAAPDAAAAGSADAAAALTSAEGLGRSALTPGEAHEALTAAPERPELTAEARPGPVTGKAVGRPDAVTGAAVVRPGWAVAPEAALVRPGESAEPAGDADVDDRAGQLSRNRFAGLTPARIRDDRGEPTPRVPDDRAEPRPRARSEEDASPAAGKPAPPGRPPWASAEPGATFDPAGGFEATSRSEATGGFEATSRSEATGGFEATGAFDPAGAFDGARPPRIEGITAPLVAAAPGRSAAVDGMDPADDALLRQTQRLLRESLDFAGGAAAVATRLRAALVTASPGLFEALPGDAATQTERLAEGLTWLVDHLDQPPTLVDGSSRLGAALAACGVEPAQLQFAGAAIAEAIRAGSGPGEWRQEFELAWRSTWQHLYEWILHGEATAGYEPPVWTARVVSHQLRRPDLAVVKLRPYLPMPFRPGQYARVEVDRVPGVWRPYSLAGAPRRDDLVELHVRAKTETGVSGTLVHHTRVGDEVRIGRAEGEMGLPDRPDRDLLMIAGDTGVAPLKALLTELADTGDPRSAVLFWGVRDLGELYDIDEIAEIARSAKRATVVPVVSEGDPGPYASGLVTDAVAAYGEWSRHEVYLAGPPLMLAATGAALRLLGVTADRIHHDAPE</sequence>
<dbReference type="InterPro" id="IPR012292">
    <property type="entry name" value="Globin/Proto"/>
</dbReference>
<dbReference type="InterPro" id="IPR050415">
    <property type="entry name" value="MRET"/>
</dbReference>
<dbReference type="InterPro" id="IPR001433">
    <property type="entry name" value="OxRdtase_FAD/NAD-bd"/>
</dbReference>
<dbReference type="PANTHER" id="PTHR47354">
    <property type="entry name" value="NADH OXIDOREDUCTASE HCR"/>
    <property type="match status" value="1"/>
</dbReference>
<evidence type="ECO:0000313" key="4">
    <source>
        <dbReference type="EMBL" id="MFC7276298.1"/>
    </source>
</evidence>
<keyword evidence="5" id="KW-1185">Reference proteome</keyword>
<organism evidence="4 5">
    <name type="scientific">Paractinoplanes rhizophilus</name>
    <dbReference type="NCBI Taxonomy" id="1416877"/>
    <lineage>
        <taxon>Bacteria</taxon>
        <taxon>Bacillati</taxon>
        <taxon>Actinomycetota</taxon>
        <taxon>Actinomycetes</taxon>
        <taxon>Micromonosporales</taxon>
        <taxon>Micromonosporaceae</taxon>
        <taxon>Paractinoplanes</taxon>
    </lineage>
</organism>
<dbReference type="InterPro" id="IPR017927">
    <property type="entry name" value="FAD-bd_FR_type"/>
</dbReference>
<dbReference type="Gene3D" id="1.10.490.10">
    <property type="entry name" value="Globins"/>
    <property type="match status" value="1"/>
</dbReference>
<reference evidence="5" key="1">
    <citation type="journal article" date="2019" name="Int. J. Syst. Evol. Microbiol.">
        <title>The Global Catalogue of Microorganisms (GCM) 10K type strain sequencing project: providing services to taxonomists for standard genome sequencing and annotation.</title>
        <authorList>
            <consortium name="The Broad Institute Genomics Platform"/>
            <consortium name="The Broad Institute Genome Sequencing Center for Infectious Disease"/>
            <person name="Wu L."/>
            <person name="Ma J."/>
        </authorList>
    </citation>
    <scope>NUCLEOTIDE SEQUENCE [LARGE SCALE GENOMIC DNA]</scope>
    <source>
        <strain evidence="5">XZYJT-10</strain>
    </source>
</reference>
<dbReference type="CDD" id="cd06187">
    <property type="entry name" value="O2ase_reductase_like"/>
    <property type="match status" value="1"/>
</dbReference>
<protein>
    <submittedName>
        <fullName evidence="4">Flavohemoprotein</fullName>
    </submittedName>
</protein>
<accession>A0ABW2HVW1</accession>
<name>A0ABW2HVW1_9ACTN</name>
<feature type="region of interest" description="Disordered" evidence="2">
    <location>
        <begin position="112"/>
        <end position="244"/>
    </location>
</feature>
<comment type="caution">
    <text evidence="4">The sequence shown here is derived from an EMBL/GenBank/DDBJ whole genome shotgun (WGS) entry which is preliminary data.</text>
</comment>
<dbReference type="Proteomes" id="UP001596548">
    <property type="component" value="Unassembled WGS sequence"/>
</dbReference>
<dbReference type="InterPro" id="IPR017938">
    <property type="entry name" value="Riboflavin_synthase-like_b-brl"/>
</dbReference>
<dbReference type="Gene3D" id="2.40.30.10">
    <property type="entry name" value="Translation factors"/>
    <property type="match status" value="1"/>
</dbReference>
<feature type="domain" description="FAD-binding FR-type" evidence="3">
    <location>
        <begin position="414"/>
        <end position="514"/>
    </location>
</feature>
<evidence type="ECO:0000256" key="2">
    <source>
        <dbReference type="SAM" id="MobiDB-lite"/>
    </source>
</evidence>
<dbReference type="SUPFAM" id="SSF52343">
    <property type="entry name" value="Ferredoxin reductase-like, C-terminal NADP-linked domain"/>
    <property type="match status" value="1"/>
</dbReference>
<evidence type="ECO:0000259" key="3">
    <source>
        <dbReference type="PROSITE" id="PS51384"/>
    </source>
</evidence>
<dbReference type="Gene3D" id="3.40.50.80">
    <property type="entry name" value="Nucleotide-binding domain of ferredoxin-NADP reductase (FNR) module"/>
    <property type="match status" value="1"/>
</dbReference>
<dbReference type="PROSITE" id="PS51384">
    <property type="entry name" value="FAD_FR"/>
    <property type="match status" value="1"/>
</dbReference>
<evidence type="ECO:0000313" key="5">
    <source>
        <dbReference type="Proteomes" id="UP001596548"/>
    </source>
</evidence>
<dbReference type="PANTHER" id="PTHR47354:SF5">
    <property type="entry name" value="PROTEIN RFBI"/>
    <property type="match status" value="1"/>
</dbReference>
<evidence type="ECO:0000256" key="1">
    <source>
        <dbReference type="ARBA" id="ARBA00001974"/>
    </source>
</evidence>
<dbReference type="InterPro" id="IPR039261">
    <property type="entry name" value="FNR_nucleotide-bd"/>
</dbReference>
<gene>
    <name evidence="4" type="ORF">ACFQS1_20075</name>
</gene>
<dbReference type="InterPro" id="IPR009050">
    <property type="entry name" value="Globin-like_sf"/>
</dbReference>
<dbReference type="SUPFAM" id="SSF46458">
    <property type="entry name" value="Globin-like"/>
    <property type="match status" value="1"/>
</dbReference>
<dbReference type="EMBL" id="JBHTBJ010000014">
    <property type="protein sequence ID" value="MFC7276298.1"/>
    <property type="molecule type" value="Genomic_DNA"/>
</dbReference>
<proteinExistence type="predicted"/>
<feature type="region of interest" description="Disordered" evidence="2">
    <location>
        <begin position="60"/>
        <end position="88"/>
    </location>
</feature>
<feature type="compositionally biased region" description="Basic and acidic residues" evidence="2">
    <location>
        <begin position="144"/>
        <end position="171"/>
    </location>
</feature>
<feature type="compositionally biased region" description="Low complexity" evidence="2">
    <location>
        <begin position="229"/>
        <end position="242"/>
    </location>
</feature>
<dbReference type="SUPFAM" id="SSF63380">
    <property type="entry name" value="Riboflavin synthase domain-like"/>
    <property type="match status" value="1"/>
</dbReference>
<comment type="cofactor">
    <cofactor evidence="1">
        <name>FAD</name>
        <dbReference type="ChEBI" id="CHEBI:57692"/>
    </cofactor>
</comment>
<dbReference type="CDD" id="cd19753">
    <property type="entry name" value="Mb-like_oxidoreductase"/>
    <property type="match status" value="1"/>
</dbReference>
<dbReference type="PRINTS" id="PR00410">
    <property type="entry name" value="PHEHYDRXLASE"/>
</dbReference>
<dbReference type="Pfam" id="PF00175">
    <property type="entry name" value="NAD_binding_1"/>
    <property type="match status" value="1"/>
</dbReference>